<evidence type="ECO:0000256" key="3">
    <source>
        <dbReference type="ARBA" id="ARBA00022794"/>
    </source>
</evidence>
<dbReference type="InterPro" id="IPR028235">
    <property type="entry name" value="DNAAF3_C"/>
</dbReference>
<dbReference type="EMBL" id="CAJNOR010001700">
    <property type="protein sequence ID" value="CAF1185982.1"/>
    <property type="molecule type" value="Genomic_DNA"/>
</dbReference>
<evidence type="ECO:0000313" key="7">
    <source>
        <dbReference type="EMBL" id="CAF1185982.1"/>
    </source>
</evidence>
<comment type="similarity">
    <text evidence="1">Belongs to the DNAAF3 family.</text>
</comment>
<feature type="domain" description="Dynein assembly factor 3 C-terminal" evidence="6">
    <location>
        <begin position="136"/>
        <end position="308"/>
    </location>
</feature>
<dbReference type="Proteomes" id="UP000663828">
    <property type="component" value="Unassembled WGS sequence"/>
</dbReference>
<evidence type="ECO:0008006" key="9">
    <source>
        <dbReference type="Google" id="ProtNLM"/>
    </source>
</evidence>
<comment type="subcellular location">
    <subcellularLocation>
        <location evidence="4">Dynein axonemal particle</location>
    </subcellularLocation>
</comment>
<reference evidence="7" key="1">
    <citation type="submission" date="2021-02" db="EMBL/GenBank/DDBJ databases">
        <authorList>
            <person name="Nowell W R."/>
        </authorList>
    </citation>
    <scope>NUCLEOTIDE SEQUENCE</scope>
</reference>
<evidence type="ECO:0000256" key="4">
    <source>
        <dbReference type="ARBA" id="ARBA00024190"/>
    </source>
</evidence>
<dbReference type="GO" id="GO:0120293">
    <property type="term" value="C:dynein axonemal particle"/>
    <property type="evidence" value="ECO:0007669"/>
    <property type="project" value="UniProtKB-SubCell"/>
</dbReference>
<feature type="domain" description="DUF4470" evidence="5">
    <location>
        <begin position="9"/>
        <end position="101"/>
    </location>
</feature>
<evidence type="ECO:0000256" key="2">
    <source>
        <dbReference type="ARBA" id="ARBA00022490"/>
    </source>
</evidence>
<accession>A0A814VBQ8</accession>
<dbReference type="GO" id="GO:0044458">
    <property type="term" value="P:motile cilium assembly"/>
    <property type="evidence" value="ECO:0007669"/>
    <property type="project" value="TreeGrafter"/>
</dbReference>
<comment type="caution">
    <text evidence="7">The sequence shown here is derived from an EMBL/GenBank/DDBJ whole genome shotgun (WGS) entry which is preliminary data.</text>
</comment>
<name>A0A814VBQ8_ADIRI</name>
<organism evidence="7 8">
    <name type="scientific">Adineta ricciae</name>
    <name type="common">Rotifer</name>
    <dbReference type="NCBI Taxonomy" id="249248"/>
    <lineage>
        <taxon>Eukaryota</taxon>
        <taxon>Metazoa</taxon>
        <taxon>Spiralia</taxon>
        <taxon>Gnathifera</taxon>
        <taxon>Rotifera</taxon>
        <taxon>Eurotatoria</taxon>
        <taxon>Bdelloidea</taxon>
        <taxon>Adinetida</taxon>
        <taxon>Adinetidae</taxon>
        <taxon>Adineta</taxon>
    </lineage>
</organism>
<dbReference type="PANTHER" id="PTHR22118:SF14">
    <property type="entry name" value="DYNEIN AXONEMAL ASSEMBLY FACTOR 3"/>
    <property type="match status" value="1"/>
</dbReference>
<evidence type="ECO:0000259" key="6">
    <source>
        <dbReference type="Pfam" id="PF14740"/>
    </source>
</evidence>
<gene>
    <name evidence="7" type="ORF">XAT740_LOCUS22842</name>
</gene>
<dbReference type="InterPro" id="IPR027974">
    <property type="entry name" value="DUF4470"/>
</dbReference>
<dbReference type="AlphaFoldDB" id="A0A814VBQ8"/>
<evidence type="ECO:0000313" key="8">
    <source>
        <dbReference type="Proteomes" id="UP000663828"/>
    </source>
</evidence>
<keyword evidence="3" id="KW-0970">Cilium biogenesis/degradation</keyword>
<dbReference type="Pfam" id="PF14737">
    <property type="entry name" value="DUF4470"/>
    <property type="match status" value="1"/>
</dbReference>
<dbReference type="InterPro" id="IPR039304">
    <property type="entry name" value="DNAAF3"/>
</dbReference>
<dbReference type="GO" id="GO:0070286">
    <property type="term" value="P:axonemal dynein complex assembly"/>
    <property type="evidence" value="ECO:0007669"/>
    <property type="project" value="InterPro"/>
</dbReference>
<sequence>MDGAGNITFWGYSPSLCLTKYVDNQSNDQPIRLLLLGSGDIRHVLHTLAFTTSPIHIYMLESQLEVYARHLLFLQLVFTSIDQIGLQEKCEHYLELFANLHINTHTEQYLKEAATQLIQHVTNINGQFQLASNVTIDVSLLKYKEKDFLEGIFQFWRAPPAKQPFPAELAWDGRVRQYLGARYDTRRNAFDWDLHMKLAERGFKRLNAQEYGDWREKGLAFHLNRQDYTQPNRTLASAHVFQSTDGTKQARRGYWGDILTGPFVAHGLEPIDNDDPQMQSKANDKFVKTATDVSEYNVLKLIDQVQLQNNQIKIIFLPLNSIADLCTASTQRYQNLQFDLIYVGCGLTHYLNEQGEHFSSSIMSRGSTLLLELPTFLLDLKQDQLEQLEKRYDELAKTAKCIPRDNEEVKANVIKIYKYDQS</sequence>
<dbReference type="Pfam" id="PF14740">
    <property type="entry name" value="DUF4471"/>
    <property type="match status" value="1"/>
</dbReference>
<protein>
    <recommendedName>
        <fullName evidence="9">Dynein assembly factor 3, axonemal</fullName>
    </recommendedName>
</protein>
<proteinExistence type="inferred from homology"/>
<keyword evidence="8" id="KW-1185">Reference proteome</keyword>
<evidence type="ECO:0000259" key="5">
    <source>
        <dbReference type="Pfam" id="PF14737"/>
    </source>
</evidence>
<dbReference type="PANTHER" id="PTHR22118">
    <property type="entry name" value="DYNEIN ASSEMBLY FACTOR 3, AXONEMAL"/>
    <property type="match status" value="1"/>
</dbReference>
<keyword evidence="2" id="KW-0963">Cytoplasm</keyword>
<evidence type="ECO:0000256" key="1">
    <source>
        <dbReference type="ARBA" id="ARBA00010449"/>
    </source>
</evidence>